<keyword evidence="9" id="KW-1185">Reference proteome</keyword>
<dbReference type="Gene3D" id="4.10.950.10">
    <property type="entry name" value="Ribosomal protein L2, domain 3"/>
    <property type="match status" value="1"/>
</dbReference>
<gene>
    <name evidence="8" type="ORF">PGLA1383_LOCUS30350</name>
</gene>
<dbReference type="GO" id="GO:0015934">
    <property type="term" value="C:large ribosomal subunit"/>
    <property type="evidence" value="ECO:0007669"/>
    <property type="project" value="InterPro"/>
</dbReference>
<dbReference type="GO" id="GO:0016740">
    <property type="term" value="F:transferase activity"/>
    <property type="evidence" value="ECO:0007669"/>
    <property type="project" value="InterPro"/>
</dbReference>
<dbReference type="InterPro" id="IPR014726">
    <property type="entry name" value="Ribosomal_uL2_dom3"/>
</dbReference>
<name>A0A813FKM0_POLGL</name>
<evidence type="ECO:0000256" key="1">
    <source>
        <dbReference type="ARBA" id="ARBA00005636"/>
    </source>
</evidence>
<dbReference type="Proteomes" id="UP000654075">
    <property type="component" value="Unassembled WGS sequence"/>
</dbReference>
<dbReference type="Gene3D" id="2.40.50.140">
    <property type="entry name" value="Nucleic acid-binding proteins"/>
    <property type="match status" value="1"/>
</dbReference>
<organism evidence="8 9">
    <name type="scientific">Polarella glacialis</name>
    <name type="common">Dinoflagellate</name>
    <dbReference type="NCBI Taxonomy" id="89957"/>
    <lineage>
        <taxon>Eukaryota</taxon>
        <taxon>Sar</taxon>
        <taxon>Alveolata</taxon>
        <taxon>Dinophyceae</taxon>
        <taxon>Suessiales</taxon>
        <taxon>Suessiaceae</taxon>
        <taxon>Polarella</taxon>
    </lineage>
</organism>
<dbReference type="NCBIfam" id="TIGR01171">
    <property type="entry name" value="rplB_bact"/>
    <property type="match status" value="1"/>
</dbReference>
<dbReference type="GO" id="GO:0003735">
    <property type="term" value="F:structural constituent of ribosome"/>
    <property type="evidence" value="ECO:0007669"/>
    <property type="project" value="InterPro"/>
</dbReference>
<dbReference type="InterPro" id="IPR002171">
    <property type="entry name" value="Ribosomal_uL2"/>
</dbReference>
<dbReference type="AlphaFoldDB" id="A0A813FKM0"/>
<feature type="region of interest" description="Disordered" evidence="5">
    <location>
        <begin position="343"/>
        <end position="403"/>
    </location>
</feature>
<evidence type="ECO:0000313" key="8">
    <source>
        <dbReference type="EMBL" id="CAE8612562.1"/>
    </source>
</evidence>
<evidence type="ECO:0000313" key="9">
    <source>
        <dbReference type="Proteomes" id="UP000654075"/>
    </source>
</evidence>
<dbReference type="OrthoDB" id="1298661at2759"/>
<dbReference type="GO" id="GO:0003723">
    <property type="term" value="F:RNA binding"/>
    <property type="evidence" value="ECO:0007669"/>
    <property type="project" value="InterPro"/>
</dbReference>
<dbReference type="PANTHER" id="PTHR13691">
    <property type="entry name" value="RIBOSOMAL PROTEIN L2"/>
    <property type="match status" value="1"/>
</dbReference>
<dbReference type="Pfam" id="PF00181">
    <property type="entry name" value="Ribosomal_L2_N"/>
    <property type="match status" value="1"/>
</dbReference>
<dbReference type="SUPFAM" id="SSF50249">
    <property type="entry name" value="Nucleic acid-binding proteins"/>
    <property type="match status" value="1"/>
</dbReference>
<dbReference type="InterPro" id="IPR022671">
    <property type="entry name" value="Ribosomal_uL2_CS"/>
</dbReference>
<evidence type="ECO:0000256" key="2">
    <source>
        <dbReference type="ARBA" id="ARBA00022980"/>
    </source>
</evidence>
<dbReference type="SMART" id="SM01382">
    <property type="entry name" value="Ribosomal_L2_C"/>
    <property type="match status" value="1"/>
</dbReference>
<evidence type="ECO:0000256" key="5">
    <source>
        <dbReference type="SAM" id="MobiDB-lite"/>
    </source>
</evidence>
<dbReference type="PANTHER" id="PTHR13691:SF5">
    <property type="entry name" value="LARGE RIBOSOMAL SUBUNIT PROTEIN UL2M"/>
    <property type="match status" value="1"/>
</dbReference>
<dbReference type="GO" id="GO:0002181">
    <property type="term" value="P:cytoplasmic translation"/>
    <property type="evidence" value="ECO:0007669"/>
    <property type="project" value="TreeGrafter"/>
</dbReference>
<dbReference type="InterPro" id="IPR022669">
    <property type="entry name" value="Ribosomal_uL2_C"/>
</dbReference>
<feature type="domain" description="Large ribosomal subunit protein uL2 C-terminal" evidence="6">
    <location>
        <begin position="245"/>
        <end position="374"/>
    </location>
</feature>
<dbReference type="InterPro" id="IPR014722">
    <property type="entry name" value="Rib_uL2_dom2"/>
</dbReference>
<evidence type="ECO:0000259" key="7">
    <source>
        <dbReference type="SMART" id="SM01383"/>
    </source>
</evidence>
<dbReference type="OMA" id="IMMATRT"/>
<dbReference type="Gene3D" id="2.30.30.30">
    <property type="match status" value="1"/>
</dbReference>
<feature type="compositionally biased region" description="Basic residues" evidence="5">
    <location>
        <begin position="392"/>
        <end position="403"/>
    </location>
</feature>
<dbReference type="FunFam" id="4.10.950.10:FF:000001">
    <property type="entry name" value="50S ribosomal protein L2"/>
    <property type="match status" value="1"/>
</dbReference>
<keyword evidence="3" id="KW-0687">Ribonucleoprotein</keyword>
<protein>
    <recommendedName>
        <fullName evidence="4">Large ribosomal subunit protein uL2m</fullName>
    </recommendedName>
</protein>
<sequence>MARVARPPTAGGATAAALGALALAQVFVFGSQRQAGTSFLQPLSGARSSGARLSQSVRPIAGEATKPAFAAAGQQSSPLPLFAMVACAAAALRAQVIRRGKGKPQATSGVRVRKPKNNALRNCSIATFEECTTKQRYEPLTIMYKRRFARPRNKPIQMATRTARKSGHEFLSSGGHQRHARKYRIIDFGRTKRGMFGVIETVEYDPYRNARICLVRYEDGERRYVLHALGFFVGQQIISAADAPIFVGNAMPLDKIPIGTMVHNVELHPGNRGQMARAAGASATVLSRDGKYVTIKLPSSEVRLLHKDCWCTVGKVGRGECQLIKLGKAGKSAQLGWRPHVRGSAKNACDHPHGGGEGRSPVGHKHPMTPYGKCAHGKKTRRAGQPSSKYILIRRKKKSGRPG</sequence>
<dbReference type="InterPro" id="IPR012340">
    <property type="entry name" value="NA-bd_OB-fold"/>
</dbReference>
<keyword evidence="2" id="KW-0689">Ribosomal protein</keyword>
<dbReference type="InterPro" id="IPR022666">
    <property type="entry name" value="Ribosomal_uL2_RNA-bd_dom"/>
</dbReference>
<dbReference type="EMBL" id="CAJNNV010025129">
    <property type="protein sequence ID" value="CAE8612562.1"/>
    <property type="molecule type" value="Genomic_DNA"/>
</dbReference>
<evidence type="ECO:0000259" key="6">
    <source>
        <dbReference type="SMART" id="SM01382"/>
    </source>
</evidence>
<comment type="similarity">
    <text evidence="1">Belongs to the universal ribosomal protein uL2 family.</text>
</comment>
<feature type="domain" description="Large ribosomal subunit protein uL2 RNA-binding" evidence="7">
    <location>
        <begin position="163"/>
        <end position="239"/>
    </location>
</feature>
<evidence type="ECO:0000256" key="4">
    <source>
        <dbReference type="ARBA" id="ARBA00069872"/>
    </source>
</evidence>
<evidence type="ECO:0000256" key="3">
    <source>
        <dbReference type="ARBA" id="ARBA00023274"/>
    </source>
</evidence>
<reference evidence="8" key="1">
    <citation type="submission" date="2021-02" db="EMBL/GenBank/DDBJ databases">
        <authorList>
            <person name="Dougan E. K."/>
            <person name="Rhodes N."/>
            <person name="Thang M."/>
            <person name="Chan C."/>
        </authorList>
    </citation>
    <scope>NUCLEOTIDE SEQUENCE</scope>
</reference>
<dbReference type="SMART" id="SM01383">
    <property type="entry name" value="Ribosomal_L2"/>
    <property type="match status" value="1"/>
</dbReference>
<dbReference type="Pfam" id="PF03947">
    <property type="entry name" value="Ribosomal_L2_C"/>
    <property type="match status" value="1"/>
</dbReference>
<dbReference type="InterPro" id="IPR005880">
    <property type="entry name" value="Ribosomal_uL2_bac/org-type"/>
</dbReference>
<dbReference type="InterPro" id="IPR008991">
    <property type="entry name" value="Translation_prot_SH3-like_sf"/>
</dbReference>
<accession>A0A813FKM0</accession>
<proteinExistence type="inferred from homology"/>
<dbReference type="FunFam" id="2.30.30.30:FF:000001">
    <property type="entry name" value="50S ribosomal protein L2"/>
    <property type="match status" value="1"/>
</dbReference>
<dbReference type="SUPFAM" id="SSF50104">
    <property type="entry name" value="Translation proteins SH3-like domain"/>
    <property type="match status" value="1"/>
</dbReference>
<dbReference type="PROSITE" id="PS00467">
    <property type="entry name" value="RIBOSOMAL_L2"/>
    <property type="match status" value="1"/>
</dbReference>
<comment type="caution">
    <text evidence="8">The sequence shown here is derived from an EMBL/GenBank/DDBJ whole genome shotgun (WGS) entry which is preliminary data.</text>
</comment>